<feature type="compositionally biased region" description="Pro residues" evidence="2">
    <location>
        <begin position="142"/>
        <end position="151"/>
    </location>
</feature>
<feature type="region of interest" description="Disordered" evidence="2">
    <location>
        <begin position="137"/>
        <end position="275"/>
    </location>
</feature>
<accession>D5G6X2</accession>
<gene>
    <name evidence="4" type="ORF">GSTUM_00002368001</name>
</gene>
<evidence type="ECO:0000256" key="2">
    <source>
        <dbReference type="SAM" id="MobiDB-lite"/>
    </source>
</evidence>
<feature type="coiled-coil region" evidence="1">
    <location>
        <begin position="778"/>
        <end position="830"/>
    </location>
</feature>
<dbReference type="STRING" id="656061.D5G6X2"/>
<dbReference type="GeneID" id="9184079"/>
<dbReference type="EMBL" id="FN430019">
    <property type="protein sequence ID" value="CAZ80265.1"/>
    <property type="molecule type" value="Genomic_DNA"/>
</dbReference>
<proteinExistence type="predicted"/>
<feature type="compositionally biased region" description="Low complexity" evidence="2">
    <location>
        <begin position="844"/>
        <end position="853"/>
    </location>
</feature>
<feature type="region of interest" description="Disordered" evidence="2">
    <location>
        <begin position="835"/>
        <end position="855"/>
    </location>
</feature>
<dbReference type="FunCoup" id="D5G6X2">
    <property type="interactions" value="300"/>
</dbReference>
<dbReference type="AlphaFoldDB" id="D5G6X2"/>
<dbReference type="eggNOG" id="ENOG502QU2M">
    <property type="taxonomic scope" value="Eukaryota"/>
</dbReference>
<feature type="compositionally biased region" description="Polar residues" evidence="2">
    <location>
        <begin position="152"/>
        <end position="173"/>
    </location>
</feature>
<feature type="domain" description="DUF7603" evidence="3">
    <location>
        <begin position="689"/>
        <end position="797"/>
    </location>
</feature>
<feature type="compositionally biased region" description="Low complexity" evidence="2">
    <location>
        <begin position="49"/>
        <end position="58"/>
    </location>
</feature>
<dbReference type="InParanoid" id="D5G6X2"/>
<feature type="coiled-coil region" evidence="1">
    <location>
        <begin position="320"/>
        <end position="347"/>
    </location>
</feature>
<evidence type="ECO:0000259" key="3">
    <source>
        <dbReference type="Pfam" id="PF24554"/>
    </source>
</evidence>
<dbReference type="OMA" id="DQKWQCE"/>
<evidence type="ECO:0000313" key="5">
    <source>
        <dbReference type="Proteomes" id="UP000006911"/>
    </source>
</evidence>
<feature type="coiled-coil region" evidence="1">
    <location>
        <begin position="566"/>
        <end position="717"/>
    </location>
</feature>
<protein>
    <submittedName>
        <fullName evidence="4">(Perigord truffle) hypothetical protein</fullName>
    </submittedName>
</protein>
<dbReference type="RefSeq" id="XP_002842530.1">
    <property type="nucleotide sequence ID" value="XM_002842484.1"/>
</dbReference>
<dbReference type="InterPro" id="IPR056023">
    <property type="entry name" value="DUF7603"/>
</dbReference>
<organism evidence="4 5">
    <name type="scientific">Tuber melanosporum (strain Mel28)</name>
    <name type="common">Perigord black truffle</name>
    <dbReference type="NCBI Taxonomy" id="656061"/>
    <lineage>
        <taxon>Eukaryota</taxon>
        <taxon>Fungi</taxon>
        <taxon>Dikarya</taxon>
        <taxon>Ascomycota</taxon>
        <taxon>Pezizomycotina</taxon>
        <taxon>Pezizomycetes</taxon>
        <taxon>Pezizales</taxon>
        <taxon>Tuberaceae</taxon>
        <taxon>Tuber</taxon>
    </lineage>
</organism>
<evidence type="ECO:0000313" key="4">
    <source>
        <dbReference type="EMBL" id="CAZ80265.1"/>
    </source>
</evidence>
<sequence length="918" mass="103412">MNSCALPSERAHQLPSYAHSPPSLRLHSRLASPPYSPQSPVRRKPVPRGPSSVVSPVGTQTPDQSPRQLYSDSEYSLPPDTDRSIKLGITSPAPFDLPISDSGEFVVRDLDRYPHGDSPSLAQRSWVLSPSGEVDIRIQQPSPRPYLPSPLVPNSSHARVRSDSSLSRSNTPEQAFEPNRRASSIMASLPHAAPNLGLPEGSYRTHSPSTSDVTDEMSKPRSPNGRFTSFFRWGSTSEQGGSSSTSVSDRGPSPVPSPKTVVAPSTSPSSRSIPPAIDIPLANARLPTGLHSDSGVSLAPPTPSSYEAIEEEVRLVSADLAASIRREMDLEDLVERLQAEAAERNGEGKRTSDYFSDAGSSTRYLDIETKVEVDVEKLTRKAEQEKSQVQVELLGKIQEERQRRKAMESRVRDLEEQVARVRIAQFLATDTSGRIKELEVTLDEAKRRLADERQMKENYEDLLTALRGELEEHRNERDNLRDEIVPQLRARMEGLESEASELQKLMYEHSRMQQELLNLKNENASLASTVRNQTRQSHRFSVPASGFATPTSAGPGLPMILNMRDKETLVEKVKDIEEQRDALHAALKSLRERQKYESRMAKERIRVLEAERDKALQQTNRRYGKDREMRSLWREMERLRQRADDALEQKFTCERGLGTLKMDLEKAEQETSSLRALLQEHDVLESQRAIERLRQSVAQAEAERDTAQVEAEAYRKRSESLAGSEKKHMAEERNLSMQLRLSTERIAELVVQVHAQLESNNALRDRLADAIGRGEEEQKMSAKRINELQGRLKELEDRVLEAQQETEDAVAKHEQEINQLKETHTSQLRRLKSSALRSPSQFGPRSPLLSPHLKSPKLEWTGSRKSVSSIPDEAKVEFLEKRVQELEEALVQADNEMAEVVSKMNMAQIEVLELQCER</sequence>
<feature type="coiled-coil region" evidence="1">
    <location>
        <begin position="397"/>
        <end position="536"/>
    </location>
</feature>
<evidence type="ECO:0000256" key="1">
    <source>
        <dbReference type="SAM" id="Coils"/>
    </source>
</evidence>
<name>D5G6X2_TUBMM</name>
<dbReference type="HOGENOM" id="CLU_002590_0_0_1"/>
<keyword evidence="1" id="KW-0175">Coiled coil</keyword>
<reference evidence="4 5" key="1">
    <citation type="journal article" date="2010" name="Nature">
        <title>Perigord black truffle genome uncovers evolutionary origins and mechanisms of symbiosis.</title>
        <authorList>
            <person name="Martin F."/>
            <person name="Kohler A."/>
            <person name="Murat C."/>
            <person name="Balestrini R."/>
            <person name="Coutinho P.M."/>
            <person name="Jaillon O."/>
            <person name="Montanini B."/>
            <person name="Morin E."/>
            <person name="Noel B."/>
            <person name="Percudani R."/>
            <person name="Porcel B."/>
            <person name="Rubini A."/>
            <person name="Amicucci A."/>
            <person name="Amselem J."/>
            <person name="Anthouard V."/>
            <person name="Arcioni S."/>
            <person name="Artiguenave F."/>
            <person name="Aury J.M."/>
            <person name="Ballario P."/>
            <person name="Bolchi A."/>
            <person name="Brenna A."/>
            <person name="Brun A."/>
            <person name="Buee M."/>
            <person name="Cantarel B."/>
            <person name="Chevalier G."/>
            <person name="Couloux A."/>
            <person name="Da Silva C."/>
            <person name="Denoeud F."/>
            <person name="Duplessis S."/>
            <person name="Ghignone S."/>
            <person name="Hilselberger B."/>
            <person name="Iotti M."/>
            <person name="Marcais B."/>
            <person name="Mello A."/>
            <person name="Miranda M."/>
            <person name="Pacioni G."/>
            <person name="Quesneville H."/>
            <person name="Riccioni C."/>
            <person name="Ruotolo R."/>
            <person name="Splivallo R."/>
            <person name="Stocchi V."/>
            <person name="Tisserant E."/>
            <person name="Viscomi A.R."/>
            <person name="Zambonelli A."/>
            <person name="Zampieri E."/>
            <person name="Henrissat B."/>
            <person name="Lebrun M.H."/>
            <person name="Paolocci F."/>
            <person name="Bonfante P."/>
            <person name="Ottonello S."/>
            <person name="Wincker P."/>
        </authorList>
    </citation>
    <scope>NUCLEOTIDE SEQUENCE [LARGE SCALE GENOMIC DNA]</scope>
    <source>
        <strain evidence="4 5">Mel28</strain>
    </source>
</reference>
<dbReference type="Gene3D" id="1.10.287.1490">
    <property type="match status" value="1"/>
</dbReference>
<keyword evidence="5" id="KW-1185">Reference proteome</keyword>
<dbReference type="Pfam" id="PF24554">
    <property type="entry name" value="DUF7603"/>
    <property type="match status" value="1"/>
</dbReference>
<dbReference type="Proteomes" id="UP000006911">
    <property type="component" value="Unassembled WGS sequence"/>
</dbReference>
<dbReference type="KEGG" id="tml:GSTUM_00002368001"/>
<feature type="coiled-coil region" evidence="1">
    <location>
        <begin position="876"/>
        <end position="903"/>
    </location>
</feature>
<feature type="region of interest" description="Disordered" evidence="2">
    <location>
        <begin position="1"/>
        <end position="100"/>
    </location>
</feature>
<feature type="compositionally biased region" description="Low complexity" evidence="2">
    <location>
        <begin position="234"/>
        <end position="275"/>
    </location>
</feature>
<feature type="compositionally biased region" description="Polar residues" evidence="2">
    <location>
        <begin position="59"/>
        <end position="74"/>
    </location>
</feature>